<dbReference type="AlphaFoldDB" id="A0A3B6MMK5"/>
<accession>A0A3B6MMK5</accession>
<dbReference type="Gramene" id="TraesMAC5D03G03067370.1">
    <property type="protein sequence ID" value="TraesMAC5D03G03067370.1"/>
    <property type="gene ID" value="TraesMAC5D03G03067370"/>
</dbReference>
<sequence length="166" mass="17385">MAGARPSEQSLAVSGSTRAPGRPQRRRPQFPLYAELGALLPGDLSRANQVEILDAAVAHLKVLADTAAVLEAYRALQRDAGPVRPAAVEVASREAVCIAVRLPPPVAARPGALTRLLEVFDRRGLEVLGVTVTRDGRADTADVMVTAAAAAPEVVELIKAEIAGIK</sequence>
<dbReference type="InterPro" id="IPR044278">
    <property type="entry name" value="BHLH95-like"/>
</dbReference>
<dbReference type="Gramene" id="TraesCS5D03G0254000.1">
    <property type="protein sequence ID" value="TraesCS5D03G0254000.1.CDS"/>
    <property type="gene ID" value="TraesCS5D03G0254000"/>
</dbReference>
<feature type="compositionally biased region" description="Polar residues" evidence="1">
    <location>
        <begin position="7"/>
        <end position="17"/>
    </location>
</feature>
<organism evidence="2">
    <name type="scientific">Triticum aestivum</name>
    <name type="common">Wheat</name>
    <dbReference type="NCBI Taxonomy" id="4565"/>
    <lineage>
        <taxon>Eukaryota</taxon>
        <taxon>Viridiplantae</taxon>
        <taxon>Streptophyta</taxon>
        <taxon>Embryophyta</taxon>
        <taxon>Tracheophyta</taxon>
        <taxon>Spermatophyta</taxon>
        <taxon>Magnoliopsida</taxon>
        <taxon>Liliopsida</taxon>
        <taxon>Poales</taxon>
        <taxon>Poaceae</taxon>
        <taxon>BOP clade</taxon>
        <taxon>Pooideae</taxon>
        <taxon>Triticodae</taxon>
        <taxon>Triticeae</taxon>
        <taxon>Triticinae</taxon>
        <taxon>Triticum</taxon>
    </lineage>
</organism>
<dbReference type="Gramene" id="TraesSYM5D03G03008290.1">
    <property type="protein sequence ID" value="TraesSYM5D03G03008290.1"/>
    <property type="gene ID" value="TraesSYM5D03G03008290"/>
</dbReference>
<dbReference type="PANTHER" id="PTHR46772">
    <property type="entry name" value="BHLH DOMAIN-CONTAINING PROTEIN"/>
    <property type="match status" value="1"/>
</dbReference>
<name>A0A3B6MMK5_WHEAT</name>
<dbReference type="GO" id="GO:0003700">
    <property type="term" value="F:DNA-binding transcription factor activity"/>
    <property type="evidence" value="ECO:0007669"/>
    <property type="project" value="InterPro"/>
</dbReference>
<proteinExistence type="predicted"/>
<dbReference type="Gramene" id="TraesLDM5D03G03073900.1">
    <property type="protein sequence ID" value="TraesLDM5D03G03073900.1"/>
    <property type="gene ID" value="TraesLDM5D03G03073900"/>
</dbReference>
<dbReference type="Gramene" id="TraesARI5D03G03021710.1">
    <property type="protein sequence ID" value="TraesARI5D03G03021710.1"/>
    <property type="gene ID" value="TraesARI5D03G03021710"/>
</dbReference>
<dbReference type="Gramene" id="TraesJUL5D03G03093280.1">
    <property type="protein sequence ID" value="TraesJUL5D03G03093280.1"/>
    <property type="gene ID" value="TraesJUL5D03G03093280"/>
</dbReference>
<keyword evidence="3" id="KW-1185">Reference proteome</keyword>
<dbReference type="PANTHER" id="PTHR46772:SF6">
    <property type="entry name" value="BHLH DOMAIN-CONTAINING PROTEIN"/>
    <property type="match status" value="1"/>
</dbReference>
<evidence type="ECO:0000256" key="1">
    <source>
        <dbReference type="SAM" id="MobiDB-lite"/>
    </source>
</evidence>
<dbReference type="EnsemblPlants" id="TraesCS5D02G108200.1">
    <property type="protein sequence ID" value="TraesCS5D02G108200.1"/>
    <property type="gene ID" value="TraesCS5D02G108200"/>
</dbReference>
<dbReference type="OrthoDB" id="693640at2759"/>
<reference evidence="2" key="1">
    <citation type="submission" date="2018-08" db="EMBL/GenBank/DDBJ databases">
        <authorList>
            <person name="Rossello M."/>
        </authorList>
    </citation>
    <scope>NUCLEOTIDE SEQUENCE [LARGE SCALE GENOMIC DNA]</scope>
    <source>
        <strain evidence="2">cv. Chinese Spring</strain>
    </source>
</reference>
<protein>
    <recommendedName>
        <fullName evidence="4">ACT domain-containing protein</fullName>
    </recommendedName>
</protein>
<dbReference type="Gramene" id="TraesRN5D0100268000.1">
    <property type="protein sequence ID" value="TraesRN5D0100268000.1"/>
    <property type="gene ID" value="TraesRN5D0100268000"/>
</dbReference>
<dbReference type="Gramene" id="TraesWEE_scaffold_122114_01G000100.1">
    <property type="protein sequence ID" value="TraesWEE_scaffold_122114_01G000100.1"/>
    <property type="gene ID" value="TraesWEE_scaffold_122114_01G000100"/>
</dbReference>
<dbReference type="GO" id="GO:0009960">
    <property type="term" value="P:endosperm development"/>
    <property type="evidence" value="ECO:0007669"/>
    <property type="project" value="InterPro"/>
</dbReference>
<dbReference type="Gramene" id="TraesNOR5D03G03097900.1">
    <property type="protein sequence ID" value="TraesNOR5D03G03097900.1"/>
    <property type="gene ID" value="TraesNOR5D03G03097900"/>
</dbReference>
<dbReference type="Gramene" id="TraesROB_scaffold_014042_01G000100.1">
    <property type="protein sequence ID" value="TraesROB_scaffold_014042_01G000100.1"/>
    <property type="gene ID" value="TraesROB_scaffold_014042_01G000100"/>
</dbReference>
<dbReference type="Gramene" id="TraesPARA_EIv1.0_1787150.1">
    <property type="protein sequence ID" value="TraesPARA_EIv1.0_1787150.1.CDS"/>
    <property type="gene ID" value="TraesPARA_EIv1.0_1787150"/>
</dbReference>
<evidence type="ECO:0008006" key="4">
    <source>
        <dbReference type="Google" id="ProtNLM"/>
    </source>
</evidence>
<dbReference type="SMR" id="A0A3B6MMK5"/>
<dbReference type="Gramene" id="TraesCS5D02G108200.1">
    <property type="protein sequence ID" value="TraesCS5D02G108200.1"/>
    <property type="gene ID" value="TraesCS5D02G108200"/>
</dbReference>
<evidence type="ECO:0000313" key="3">
    <source>
        <dbReference type="Proteomes" id="UP000019116"/>
    </source>
</evidence>
<dbReference type="Gramene" id="TraesCAD_scaffold_000593_01G000200.1">
    <property type="protein sequence ID" value="TraesCAD_scaffold_000593_01G000200.1"/>
    <property type="gene ID" value="TraesCAD_scaffold_000593_01G000200"/>
</dbReference>
<reference evidence="2" key="2">
    <citation type="submission" date="2018-10" db="UniProtKB">
        <authorList>
            <consortium name="EnsemblPlants"/>
        </authorList>
    </citation>
    <scope>IDENTIFICATION</scope>
</reference>
<dbReference type="Gramene" id="TraesJAG5D03G03067720.1">
    <property type="protein sequence ID" value="TraesJAG5D03G03067720.1"/>
    <property type="gene ID" value="TraesJAG5D03G03067720"/>
</dbReference>
<feature type="region of interest" description="Disordered" evidence="1">
    <location>
        <begin position="1"/>
        <end position="27"/>
    </location>
</feature>
<dbReference type="Proteomes" id="UP000019116">
    <property type="component" value="Chromosome 5D"/>
</dbReference>
<dbReference type="Gramene" id="TraesCLE_scaffold_117560_01G000100.1">
    <property type="protein sequence ID" value="TraesCLE_scaffold_117560_01G000100.1"/>
    <property type="gene ID" value="TraesCLE_scaffold_117560_01G000100"/>
</dbReference>
<dbReference type="Gramene" id="TraesLAC5D03G03024830.1">
    <property type="protein sequence ID" value="TraesLAC5D03G03024830.1"/>
    <property type="gene ID" value="TraesLAC5D03G03024830"/>
</dbReference>
<evidence type="ECO:0000313" key="2">
    <source>
        <dbReference type="EnsemblPlants" id="TraesCS5D02G108200.1"/>
    </source>
</evidence>